<dbReference type="Proteomes" id="UP000792457">
    <property type="component" value="Unassembled WGS sequence"/>
</dbReference>
<dbReference type="AlphaFoldDB" id="A0A8K0KIS4"/>
<accession>A0A8K0KIS4</accession>
<proteinExistence type="predicted"/>
<organism evidence="1 2">
    <name type="scientific">Ladona fulva</name>
    <name type="common">Scarce chaser dragonfly</name>
    <name type="synonym">Libellula fulva</name>
    <dbReference type="NCBI Taxonomy" id="123851"/>
    <lineage>
        <taxon>Eukaryota</taxon>
        <taxon>Metazoa</taxon>
        <taxon>Ecdysozoa</taxon>
        <taxon>Arthropoda</taxon>
        <taxon>Hexapoda</taxon>
        <taxon>Insecta</taxon>
        <taxon>Pterygota</taxon>
        <taxon>Palaeoptera</taxon>
        <taxon>Odonata</taxon>
        <taxon>Epiprocta</taxon>
        <taxon>Anisoptera</taxon>
        <taxon>Libelluloidea</taxon>
        <taxon>Libellulidae</taxon>
        <taxon>Ladona</taxon>
    </lineage>
</organism>
<dbReference type="OrthoDB" id="415822at2759"/>
<reference evidence="1" key="1">
    <citation type="submission" date="2013-04" db="EMBL/GenBank/DDBJ databases">
        <authorList>
            <person name="Qu J."/>
            <person name="Murali S.C."/>
            <person name="Bandaranaike D."/>
            <person name="Bellair M."/>
            <person name="Blankenburg K."/>
            <person name="Chao H."/>
            <person name="Dinh H."/>
            <person name="Doddapaneni H."/>
            <person name="Downs B."/>
            <person name="Dugan-Rocha S."/>
            <person name="Elkadiri S."/>
            <person name="Gnanaolivu R.D."/>
            <person name="Hernandez B."/>
            <person name="Javaid M."/>
            <person name="Jayaseelan J.C."/>
            <person name="Lee S."/>
            <person name="Li M."/>
            <person name="Ming W."/>
            <person name="Munidasa M."/>
            <person name="Muniz J."/>
            <person name="Nguyen L."/>
            <person name="Ongeri F."/>
            <person name="Osuji N."/>
            <person name="Pu L.-L."/>
            <person name="Puazo M."/>
            <person name="Qu C."/>
            <person name="Quiroz J."/>
            <person name="Raj R."/>
            <person name="Weissenberger G."/>
            <person name="Xin Y."/>
            <person name="Zou X."/>
            <person name="Han Y."/>
            <person name="Richards S."/>
            <person name="Worley K."/>
            <person name="Muzny D."/>
            <person name="Gibbs R."/>
        </authorList>
    </citation>
    <scope>NUCLEOTIDE SEQUENCE</scope>
    <source>
        <strain evidence="1">Sampled in the wild</strain>
    </source>
</reference>
<keyword evidence="2" id="KW-1185">Reference proteome</keyword>
<sequence>MENHGLHLALSKTEIVMLTRKRICTVTEMRVGSEIIETKVSARYLGVEFDSKLTFWPQIKKSPDKAAATTVSLSRLMANVGGPKHCKRKLLMTVVESQRKYGQVL</sequence>
<protein>
    <submittedName>
        <fullName evidence="1">Uncharacterized protein</fullName>
    </submittedName>
</protein>
<reference evidence="1" key="2">
    <citation type="submission" date="2017-10" db="EMBL/GenBank/DDBJ databases">
        <title>Ladona fulva Genome sequencing and assembly.</title>
        <authorList>
            <person name="Murali S."/>
            <person name="Richards S."/>
            <person name="Bandaranaike D."/>
            <person name="Bellair M."/>
            <person name="Blankenburg K."/>
            <person name="Chao H."/>
            <person name="Dinh H."/>
            <person name="Doddapaneni H."/>
            <person name="Dugan-Rocha S."/>
            <person name="Elkadiri S."/>
            <person name="Gnanaolivu R."/>
            <person name="Hernandez B."/>
            <person name="Skinner E."/>
            <person name="Javaid M."/>
            <person name="Lee S."/>
            <person name="Li M."/>
            <person name="Ming W."/>
            <person name="Munidasa M."/>
            <person name="Muniz J."/>
            <person name="Nguyen L."/>
            <person name="Hughes D."/>
            <person name="Osuji N."/>
            <person name="Pu L.-L."/>
            <person name="Puazo M."/>
            <person name="Qu C."/>
            <person name="Quiroz J."/>
            <person name="Raj R."/>
            <person name="Weissenberger G."/>
            <person name="Xin Y."/>
            <person name="Zou X."/>
            <person name="Han Y."/>
            <person name="Worley K."/>
            <person name="Muzny D."/>
            <person name="Gibbs R."/>
        </authorList>
    </citation>
    <scope>NUCLEOTIDE SEQUENCE</scope>
    <source>
        <strain evidence="1">Sampled in the wild</strain>
    </source>
</reference>
<dbReference type="EMBL" id="KZ308685">
    <property type="protein sequence ID" value="KAG8233068.1"/>
    <property type="molecule type" value="Genomic_DNA"/>
</dbReference>
<evidence type="ECO:0000313" key="1">
    <source>
        <dbReference type="EMBL" id="KAG8233068.1"/>
    </source>
</evidence>
<evidence type="ECO:0000313" key="2">
    <source>
        <dbReference type="Proteomes" id="UP000792457"/>
    </source>
</evidence>
<name>A0A8K0KIS4_LADFU</name>
<gene>
    <name evidence="1" type="ORF">J437_LFUL012944</name>
</gene>
<comment type="caution">
    <text evidence="1">The sequence shown here is derived from an EMBL/GenBank/DDBJ whole genome shotgun (WGS) entry which is preliminary data.</text>
</comment>